<reference evidence="1 2" key="1">
    <citation type="submission" date="2019-09" db="EMBL/GenBank/DDBJ databases">
        <authorList>
            <person name="Kritzky A."/>
            <person name="Schelkanova E.Y."/>
            <person name="Alkhova Z.V."/>
            <person name="Smirnova N.I."/>
        </authorList>
    </citation>
    <scope>NUCLEOTIDE SEQUENCE [LARGE SCALE GENOMIC DNA]</scope>
    <source>
        <strain evidence="1 2">M1526</strain>
    </source>
</reference>
<comment type="caution">
    <text evidence="1">The sequence shown here is derived from an EMBL/GenBank/DDBJ whole genome shotgun (WGS) entry which is preliminary data.</text>
</comment>
<name>A0A5Q6PBV0_VIBCL</name>
<evidence type="ECO:0000313" key="2">
    <source>
        <dbReference type="Proteomes" id="UP000323225"/>
    </source>
</evidence>
<dbReference type="AlphaFoldDB" id="A0A5Q6PBV0"/>
<sequence>MASNEGHPSFPITIDRTQKLWRYMDFTKFVHLLSSKTLWFNRADRFEDPFEGKYPLKNLQAMRNSHSSVIETLVEHMRQFTYVNCWYISDHESAAMWKLYAQTSEAVAIQTTYEKLHQLMPEDCYLGEITYIDYKNDYIKLDNAFNPHMFKRNAFKHELELRALIQDNKTPMKVFPNGKKVHDYDAVNDKAGLSVDILPSDLIESIHVAPSSPEWFKFLVLKVCSDYGIDESIVFLSSLDEEPY</sequence>
<dbReference type="RefSeq" id="WP_108336293.1">
    <property type="nucleotide sequence ID" value="NZ_JBBFAY010000026.1"/>
</dbReference>
<proteinExistence type="predicted"/>
<gene>
    <name evidence="1" type="ORF">F0M16_23430</name>
</gene>
<protein>
    <submittedName>
        <fullName evidence="1">DUF2971 domain-containing protein</fullName>
    </submittedName>
</protein>
<dbReference type="Proteomes" id="UP000323225">
    <property type="component" value="Unassembled WGS sequence"/>
</dbReference>
<dbReference type="EMBL" id="VUAA01000101">
    <property type="protein sequence ID" value="KAA1252365.1"/>
    <property type="molecule type" value="Genomic_DNA"/>
</dbReference>
<evidence type="ECO:0000313" key="1">
    <source>
        <dbReference type="EMBL" id="KAA1252365.1"/>
    </source>
</evidence>
<organism evidence="1 2">
    <name type="scientific">Vibrio cholerae</name>
    <dbReference type="NCBI Taxonomy" id="666"/>
    <lineage>
        <taxon>Bacteria</taxon>
        <taxon>Pseudomonadati</taxon>
        <taxon>Pseudomonadota</taxon>
        <taxon>Gammaproteobacteria</taxon>
        <taxon>Vibrionales</taxon>
        <taxon>Vibrionaceae</taxon>
        <taxon>Vibrio</taxon>
    </lineage>
</organism>
<accession>A0A5Q6PBV0</accession>